<dbReference type="Gene3D" id="1.10.1060.10">
    <property type="entry name" value="Alpha-helical ferredoxin"/>
    <property type="match status" value="1"/>
</dbReference>
<name>A0A6F8V9B9_9PROT</name>
<evidence type="ECO:0000313" key="7">
    <source>
        <dbReference type="EMBL" id="BCB25731.1"/>
    </source>
</evidence>
<evidence type="ECO:0000256" key="4">
    <source>
        <dbReference type="ARBA" id="ARBA00023004"/>
    </source>
</evidence>
<evidence type="ECO:0000259" key="6">
    <source>
        <dbReference type="Pfam" id="PF13183"/>
    </source>
</evidence>
<dbReference type="PROSITE" id="PS00198">
    <property type="entry name" value="4FE4S_FER_1"/>
    <property type="match status" value="1"/>
</dbReference>
<dbReference type="GO" id="GO:0046872">
    <property type="term" value="F:metal ion binding"/>
    <property type="evidence" value="ECO:0007669"/>
    <property type="project" value="UniProtKB-KW"/>
</dbReference>
<dbReference type="InterPro" id="IPR017900">
    <property type="entry name" value="4Fe4S_Fe_S_CS"/>
</dbReference>
<dbReference type="GO" id="GO:0051539">
    <property type="term" value="F:4 iron, 4 sulfur cluster binding"/>
    <property type="evidence" value="ECO:0007669"/>
    <property type="project" value="UniProtKB-KW"/>
</dbReference>
<accession>A0A6F8V9B9</accession>
<dbReference type="AlphaFoldDB" id="A0A6F8V9B9"/>
<dbReference type="PANTHER" id="PTHR43255:SF1">
    <property type="entry name" value="IRON-SULFUR-BINDING OXIDOREDUCTASE FADF-RELATED"/>
    <property type="match status" value="1"/>
</dbReference>
<evidence type="ECO:0000256" key="1">
    <source>
        <dbReference type="ARBA" id="ARBA00022485"/>
    </source>
</evidence>
<keyword evidence="2" id="KW-0479">Metal-binding</keyword>
<dbReference type="EMBL" id="AP022853">
    <property type="protein sequence ID" value="BCB25731.1"/>
    <property type="molecule type" value="Genomic_DNA"/>
</dbReference>
<keyword evidence="1" id="KW-0004">4Fe-4S</keyword>
<evidence type="ECO:0000256" key="5">
    <source>
        <dbReference type="ARBA" id="ARBA00023014"/>
    </source>
</evidence>
<dbReference type="Proteomes" id="UP000502260">
    <property type="component" value="Chromosome"/>
</dbReference>
<dbReference type="GO" id="GO:0005886">
    <property type="term" value="C:plasma membrane"/>
    <property type="evidence" value="ECO:0007669"/>
    <property type="project" value="TreeGrafter"/>
</dbReference>
<dbReference type="InterPro" id="IPR051460">
    <property type="entry name" value="HdrC_iron-sulfur_subunit"/>
</dbReference>
<keyword evidence="8" id="KW-1185">Reference proteome</keyword>
<evidence type="ECO:0000256" key="2">
    <source>
        <dbReference type="ARBA" id="ARBA00022723"/>
    </source>
</evidence>
<dbReference type="InterPro" id="IPR017896">
    <property type="entry name" value="4Fe4S_Fe-S-bd"/>
</dbReference>
<organism evidence="7 8">
    <name type="scientific">Sulfurimicrobium lacus</name>
    <dbReference type="NCBI Taxonomy" id="2715678"/>
    <lineage>
        <taxon>Bacteria</taxon>
        <taxon>Pseudomonadati</taxon>
        <taxon>Pseudomonadota</taxon>
        <taxon>Betaproteobacteria</taxon>
        <taxon>Nitrosomonadales</taxon>
        <taxon>Sulfuricellaceae</taxon>
        <taxon>Sulfurimicrobium</taxon>
    </lineage>
</organism>
<dbReference type="KEGG" id="slac:SKTS_06170"/>
<protein>
    <recommendedName>
        <fullName evidence="6">4Fe-4S ferredoxin-type domain-containing protein</fullName>
    </recommendedName>
</protein>
<dbReference type="InterPro" id="IPR009051">
    <property type="entry name" value="Helical_ferredxn"/>
</dbReference>
<reference evidence="8" key="1">
    <citation type="submission" date="2020-03" db="EMBL/GenBank/DDBJ databases">
        <title>Complete genome sequence of sulfur-oxidizing bacterium skT11.</title>
        <authorList>
            <person name="Kanda M."/>
            <person name="Kojima H."/>
            <person name="Fukui M."/>
        </authorList>
    </citation>
    <scope>NUCLEOTIDE SEQUENCE [LARGE SCALE GENOMIC DNA]</scope>
    <source>
        <strain evidence="8">skT11</strain>
    </source>
</reference>
<dbReference type="PANTHER" id="PTHR43255">
    <property type="entry name" value="IRON-SULFUR-BINDING OXIDOREDUCTASE FADF-RELATED-RELATED"/>
    <property type="match status" value="1"/>
</dbReference>
<keyword evidence="4" id="KW-0408">Iron</keyword>
<feature type="domain" description="4Fe-4S ferredoxin-type" evidence="6">
    <location>
        <begin position="28"/>
        <end position="89"/>
    </location>
</feature>
<dbReference type="SUPFAM" id="SSF46548">
    <property type="entry name" value="alpha-helical ferredoxin"/>
    <property type="match status" value="1"/>
</dbReference>
<sequence length="139" mass="15326">MNTTLCISSIRPGSPFVALIEKISGQNLLACYQCGKCSAGCPMAPHMDVLPNQIIRLAQLGMKEKLLTTRSIWVCVSCMTCNSRCPKDIRIAEVFEALREMVLRDGSRDDRLDVRELSPEARGALPPIAMISAMRKLTS</sequence>
<evidence type="ECO:0000256" key="3">
    <source>
        <dbReference type="ARBA" id="ARBA00023002"/>
    </source>
</evidence>
<keyword evidence="5" id="KW-0411">Iron-sulfur</keyword>
<dbReference type="RefSeq" id="WP_173060220.1">
    <property type="nucleotide sequence ID" value="NZ_AP022853.1"/>
</dbReference>
<gene>
    <name evidence="7" type="ORF">SKTS_06170</name>
</gene>
<dbReference type="Pfam" id="PF13183">
    <property type="entry name" value="Fer4_8"/>
    <property type="match status" value="1"/>
</dbReference>
<proteinExistence type="predicted"/>
<dbReference type="GO" id="GO:0016491">
    <property type="term" value="F:oxidoreductase activity"/>
    <property type="evidence" value="ECO:0007669"/>
    <property type="project" value="UniProtKB-KW"/>
</dbReference>
<keyword evidence="3" id="KW-0560">Oxidoreductase</keyword>
<evidence type="ECO:0000313" key="8">
    <source>
        <dbReference type="Proteomes" id="UP000502260"/>
    </source>
</evidence>